<dbReference type="Gene3D" id="1.20.5.5260">
    <property type="match status" value="1"/>
</dbReference>
<proteinExistence type="predicted"/>
<dbReference type="eggNOG" id="ENOG50336K1">
    <property type="taxonomic scope" value="Bacteria"/>
</dbReference>
<dbReference type="InterPro" id="IPR024753">
    <property type="entry name" value="AriR"/>
</dbReference>
<dbReference type="Pfam" id="PF10798">
    <property type="entry name" value="YmgB"/>
    <property type="match status" value="1"/>
</dbReference>
<sequence>MHQQPDIYARLQDTALSDYFRNAGDKLVDESAVMSLAINSILQSEGHLNNKAIILWLIQALETTDDVVTADVIRKNAGDCRWLHHGRYLTSSRFWPARTTPSPQSLSALSKKKPR</sequence>
<dbReference type="Proteomes" id="UP000019183">
    <property type="component" value="Unassembled WGS sequence"/>
</dbReference>
<reference evidence="1" key="1">
    <citation type="submission" date="2013-10" db="EMBL/GenBank/DDBJ databases">
        <title>Antibiotic resistance diversity of beta-lactamase producers in the General Hospital Vienna.</title>
        <authorList>
            <person name="Barisic I."/>
            <person name="Mitteregger D."/>
            <person name="Hirschl A.M."/>
            <person name="Noehammer C."/>
            <person name="Wiesinger-Mayr H."/>
        </authorList>
    </citation>
    <scope>NUCLEOTIDE SEQUENCE [LARGE SCALE GENOMIC DNA]</scope>
    <source>
        <strain evidence="1">IS43</strain>
    </source>
</reference>
<comment type="caution">
    <text evidence="1">The sequence shown here is derived from an EMBL/GenBank/DDBJ whole genome shotgun (WGS) entry which is preliminary data.</text>
</comment>
<dbReference type="AlphaFoldDB" id="W1DKG3"/>
<dbReference type="EMBL" id="CBWK010000212">
    <property type="protein sequence ID" value="CDL08554.1"/>
    <property type="molecule type" value="Genomic_DNA"/>
</dbReference>
<dbReference type="GO" id="GO:0071468">
    <property type="term" value="P:cellular response to acidic pH"/>
    <property type="evidence" value="ECO:0007669"/>
    <property type="project" value="InterPro"/>
</dbReference>
<evidence type="ECO:0008006" key="3">
    <source>
        <dbReference type="Google" id="ProtNLM"/>
    </source>
</evidence>
<evidence type="ECO:0000313" key="2">
    <source>
        <dbReference type="Proteomes" id="UP000019183"/>
    </source>
</evidence>
<accession>W1DKG3</accession>
<organism evidence="1 2">
    <name type="scientific">Klebsiella pneumoniae IS43</name>
    <dbReference type="NCBI Taxonomy" id="1432552"/>
    <lineage>
        <taxon>Bacteria</taxon>
        <taxon>Pseudomonadati</taxon>
        <taxon>Pseudomonadota</taxon>
        <taxon>Gammaproteobacteria</taxon>
        <taxon>Enterobacterales</taxon>
        <taxon>Enterobacteriaceae</taxon>
        <taxon>Klebsiella/Raoultella group</taxon>
        <taxon>Klebsiella</taxon>
        <taxon>Klebsiella pneumoniae complex</taxon>
    </lineage>
</organism>
<evidence type="ECO:0000313" key="1">
    <source>
        <dbReference type="EMBL" id="CDL08554.1"/>
    </source>
</evidence>
<protein>
    <recommendedName>
        <fullName evidence="3">Two-component-system connector protein AriR</fullName>
    </recommendedName>
</protein>
<name>W1DKG3_KLEPN</name>
<keyword evidence="2" id="KW-1185">Reference proteome</keyword>